<accession>A0A0D9Z5F8</accession>
<dbReference type="AlphaFoldDB" id="A0A0D9Z5F8"/>
<organism evidence="1">
    <name type="scientific">Oryza glumipatula</name>
    <dbReference type="NCBI Taxonomy" id="40148"/>
    <lineage>
        <taxon>Eukaryota</taxon>
        <taxon>Viridiplantae</taxon>
        <taxon>Streptophyta</taxon>
        <taxon>Embryophyta</taxon>
        <taxon>Tracheophyta</taxon>
        <taxon>Spermatophyta</taxon>
        <taxon>Magnoliopsida</taxon>
        <taxon>Liliopsida</taxon>
        <taxon>Poales</taxon>
        <taxon>Poaceae</taxon>
        <taxon>BOP clade</taxon>
        <taxon>Oryzoideae</taxon>
        <taxon>Oryzeae</taxon>
        <taxon>Oryzinae</taxon>
        <taxon>Oryza</taxon>
    </lineage>
</organism>
<dbReference type="HOGENOM" id="CLU_160953_0_0_1"/>
<dbReference type="Proteomes" id="UP000026961">
    <property type="component" value="Chromosome 3"/>
</dbReference>
<reference evidence="1" key="2">
    <citation type="submission" date="2018-05" db="EMBL/GenBank/DDBJ databases">
        <title>OgluRS3 (Oryza glumaepatula Reference Sequence Version 3).</title>
        <authorList>
            <person name="Zhang J."/>
            <person name="Kudrna D."/>
            <person name="Lee S."/>
            <person name="Talag J."/>
            <person name="Welchert J."/>
            <person name="Wing R.A."/>
        </authorList>
    </citation>
    <scope>NUCLEOTIDE SEQUENCE [LARGE SCALE GENOMIC DNA]</scope>
</reference>
<name>A0A0D9Z5F8_9ORYZ</name>
<proteinExistence type="predicted"/>
<keyword evidence="2" id="KW-1185">Reference proteome</keyword>
<evidence type="ECO:0000313" key="2">
    <source>
        <dbReference type="Proteomes" id="UP000026961"/>
    </source>
</evidence>
<dbReference type="EnsemblPlants" id="OGLUM03G12600.1">
    <property type="protein sequence ID" value="OGLUM03G12600.1"/>
    <property type="gene ID" value="OGLUM03G12600"/>
</dbReference>
<dbReference type="Gramene" id="OGLUM03G12600.1">
    <property type="protein sequence ID" value="OGLUM03G12600.1"/>
    <property type="gene ID" value="OGLUM03G12600"/>
</dbReference>
<sequence>MASMGCGAGLGIWETSKLVIGCGDAERGGCEVRSPVDGDAGVMPRRVSYPTCCFVLSRSGHPGVHGGEPRAAERVVQYHPWRPRGRVPLWLPCSRGLRRRWGGAAAQQRLGAGVPGMGARDGEAMRCP</sequence>
<evidence type="ECO:0000313" key="1">
    <source>
        <dbReference type="EnsemblPlants" id="OGLUM03G12600.1"/>
    </source>
</evidence>
<reference evidence="1" key="1">
    <citation type="submission" date="2015-04" db="UniProtKB">
        <authorList>
            <consortium name="EnsemblPlants"/>
        </authorList>
    </citation>
    <scope>IDENTIFICATION</scope>
</reference>
<protein>
    <submittedName>
        <fullName evidence="1">Uncharacterized protein</fullName>
    </submittedName>
</protein>